<sequence length="162" mass="18711">MVQNREGGDVAAPRCIGKITLPPLWKAPISPSKGYFMAYSRQRDFMFCNLCGTMLCMSSTKYAECPLCKSRRKVKDISGREIRYTVSAEDIRRELNIEPFVKLDGIITEESEAQNAKTKGRCDRCEEDTWLYYYTRQLRSADEGQTIFYECTKCGHKWSQNT</sequence>
<gene>
    <name evidence="10" type="ORF">VitviT2T_027912</name>
</gene>
<keyword evidence="5 8" id="KW-0863">Zinc-finger</keyword>
<reference evidence="10 11" key="1">
    <citation type="journal article" date="2023" name="Hortic Res">
        <title>The complete reference genome for grapevine (Vitis vinifera L.) genetics and breeding.</title>
        <authorList>
            <person name="Shi X."/>
            <person name="Cao S."/>
            <person name="Wang X."/>
            <person name="Huang S."/>
            <person name="Wang Y."/>
            <person name="Liu Z."/>
            <person name="Liu W."/>
            <person name="Leng X."/>
            <person name="Peng Y."/>
            <person name="Wang N."/>
            <person name="Wang Y."/>
            <person name="Ma Z."/>
            <person name="Xu X."/>
            <person name="Zhang F."/>
            <person name="Xue H."/>
            <person name="Zhong H."/>
            <person name="Wang Y."/>
            <person name="Zhang K."/>
            <person name="Velt A."/>
            <person name="Avia K."/>
            <person name="Holtgrawe D."/>
            <person name="Grimplet J."/>
            <person name="Matus J.T."/>
            <person name="Ware D."/>
            <person name="Wu X."/>
            <person name="Wang H."/>
            <person name="Liu C."/>
            <person name="Fang Y."/>
            <person name="Rustenholz C."/>
            <person name="Cheng Z."/>
            <person name="Xiao H."/>
            <person name="Zhou Y."/>
        </authorList>
    </citation>
    <scope>NUCLEOTIDE SEQUENCE [LARGE SCALE GENOMIC DNA]</scope>
    <source>
        <strain evidence="11">cv. Pinot noir / PN40024</strain>
        <tissue evidence="10">Leaf</tissue>
    </source>
</reference>
<evidence type="ECO:0000313" key="10">
    <source>
        <dbReference type="EMBL" id="WKA10337.1"/>
    </source>
</evidence>
<dbReference type="InterPro" id="IPR001222">
    <property type="entry name" value="Znf_TFIIS"/>
</dbReference>
<evidence type="ECO:0000256" key="2">
    <source>
        <dbReference type="ARBA" id="ARBA00018784"/>
    </source>
</evidence>
<keyword evidence="3" id="KW-0804">Transcription</keyword>
<evidence type="ECO:0000256" key="5">
    <source>
        <dbReference type="ARBA" id="ARBA00022771"/>
    </source>
</evidence>
<dbReference type="SUPFAM" id="SSF57783">
    <property type="entry name" value="Zinc beta-ribbon"/>
    <property type="match status" value="1"/>
</dbReference>
<proteinExistence type="predicted"/>
<keyword evidence="11" id="KW-1185">Reference proteome</keyword>
<dbReference type="CDD" id="cd10507">
    <property type="entry name" value="Zn-ribbon_RPA12"/>
    <property type="match status" value="1"/>
</dbReference>
<organism evidence="10 11">
    <name type="scientific">Vitis vinifera</name>
    <name type="common">Grape</name>
    <dbReference type="NCBI Taxonomy" id="29760"/>
    <lineage>
        <taxon>Eukaryota</taxon>
        <taxon>Viridiplantae</taxon>
        <taxon>Streptophyta</taxon>
        <taxon>Embryophyta</taxon>
        <taxon>Tracheophyta</taxon>
        <taxon>Spermatophyta</taxon>
        <taxon>Magnoliopsida</taxon>
        <taxon>eudicotyledons</taxon>
        <taxon>Gunneridae</taxon>
        <taxon>Pentapetalae</taxon>
        <taxon>rosids</taxon>
        <taxon>Vitales</taxon>
        <taxon>Vitaceae</taxon>
        <taxon>Viteae</taxon>
        <taxon>Vitis</taxon>
    </lineage>
</organism>
<accession>A0ABY9DTF2</accession>
<evidence type="ECO:0000256" key="7">
    <source>
        <dbReference type="ARBA" id="ARBA00023242"/>
    </source>
</evidence>
<protein>
    <recommendedName>
        <fullName evidence="2">DNA-directed RNA polymerase I subunit RPA12</fullName>
    </recommendedName>
</protein>
<keyword evidence="3" id="KW-0240">DNA-directed RNA polymerase</keyword>
<dbReference type="EMBL" id="CP126665">
    <property type="protein sequence ID" value="WKA10337.1"/>
    <property type="molecule type" value="Genomic_DNA"/>
</dbReference>
<evidence type="ECO:0000256" key="8">
    <source>
        <dbReference type="PROSITE-ProRule" id="PRU00472"/>
    </source>
</evidence>
<keyword evidence="6" id="KW-0862">Zinc</keyword>
<dbReference type="PANTHER" id="PTHR11239:SF14">
    <property type="entry name" value="DNA-DIRECTED RNA POLYMERASE I SUBUNIT RPA12"/>
    <property type="match status" value="1"/>
</dbReference>
<dbReference type="Proteomes" id="UP001227230">
    <property type="component" value="Chromosome 18"/>
</dbReference>
<dbReference type="InterPro" id="IPR034004">
    <property type="entry name" value="Zn_ribbon_RPA12_C"/>
</dbReference>
<dbReference type="PANTHER" id="PTHR11239">
    <property type="entry name" value="DNA-DIRECTED RNA POLYMERASE"/>
    <property type="match status" value="1"/>
</dbReference>
<feature type="domain" description="TFIIS-type" evidence="9">
    <location>
        <begin position="118"/>
        <end position="159"/>
    </location>
</feature>
<dbReference type="InterPro" id="IPR012164">
    <property type="entry name" value="Rpa12/Rpb9/Rpc10/TFS"/>
</dbReference>
<keyword evidence="7" id="KW-0539">Nucleus</keyword>
<dbReference type="Pfam" id="PF01096">
    <property type="entry name" value="Zn_ribbon_TFIIS"/>
    <property type="match status" value="1"/>
</dbReference>
<comment type="subcellular location">
    <subcellularLocation>
        <location evidence="1">Nucleus</location>
        <location evidence="1">Nucleolus</location>
    </subcellularLocation>
</comment>
<evidence type="ECO:0000256" key="4">
    <source>
        <dbReference type="ARBA" id="ARBA00022723"/>
    </source>
</evidence>
<evidence type="ECO:0000256" key="1">
    <source>
        <dbReference type="ARBA" id="ARBA00004604"/>
    </source>
</evidence>
<evidence type="ECO:0000256" key="6">
    <source>
        <dbReference type="ARBA" id="ARBA00022833"/>
    </source>
</evidence>
<evidence type="ECO:0000256" key="3">
    <source>
        <dbReference type="ARBA" id="ARBA00022478"/>
    </source>
</evidence>
<evidence type="ECO:0000259" key="9">
    <source>
        <dbReference type="PROSITE" id="PS51133"/>
    </source>
</evidence>
<keyword evidence="4" id="KW-0479">Metal-binding</keyword>
<name>A0ABY9DTF2_VITVI</name>
<evidence type="ECO:0000313" key="11">
    <source>
        <dbReference type="Proteomes" id="UP001227230"/>
    </source>
</evidence>
<dbReference type="PROSITE" id="PS51133">
    <property type="entry name" value="ZF_TFIIS_2"/>
    <property type="match status" value="1"/>
</dbReference>
<dbReference type="SMART" id="SM00440">
    <property type="entry name" value="ZnF_C2C2"/>
    <property type="match status" value="1"/>
</dbReference>
<dbReference type="Gene3D" id="2.20.25.10">
    <property type="match status" value="1"/>
</dbReference>